<dbReference type="RefSeq" id="WP_229292664.1">
    <property type="nucleotide sequence ID" value="NZ_CP086654.1"/>
</dbReference>
<dbReference type="Pfam" id="PF06028">
    <property type="entry name" value="DUF915"/>
    <property type="match status" value="1"/>
</dbReference>
<evidence type="ECO:0000313" key="2">
    <source>
        <dbReference type="Proteomes" id="UP001197626"/>
    </source>
</evidence>
<name>A0ABY3PCW2_9STAP</name>
<proteinExistence type="predicted"/>
<dbReference type="InterPro" id="IPR010315">
    <property type="entry name" value="DUF915_hydro-like"/>
</dbReference>
<keyword evidence="1" id="KW-0378">Hydrolase</keyword>
<dbReference type="GO" id="GO:0016787">
    <property type="term" value="F:hydrolase activity"/>
    <property type="evidence" value="ECO:0007669"/>
    <property type="project" value="UniProtKB-KW"/>
</dbReference>
<dbReference type="InterPro" id="IPR029058">
    <property type="entry name" value="AB_hydrolase_fold"/>
</dbReference>
<reference evidence="1 2" key="1">
    <citation type="journal article" date="2022" name="Pathogens">
        <title>Staphylococcus ratti sp. nov. Isolated from a Lab Rat.</title>
        <authorList>
            <person name="Kovarovic V."/>
            <person name="Sedlacek I."/>
            <person name="Petras P."/>
            <person name="Kralova S."/>
            <person name="Maslanova I."/>
            <person name="Svec P."/>
            <person name="Neumann-Schaal M."/>
            <person name="Botka T."/>
            <person name="Gelbicova T."/>
            <person name="Stankova E."/>
            <person name="Doskar J."/>
            <person name="Pantucek R."/>
        </authorList>
    </citation>
    <scope>NUCLEOTIDE SEQUENCE [LARGE SCALE GENOMIC DNA]</scope>
    <source>
        <strain evidence="1 2">CCM 9025</strain>
    </source>
</reference>
<dbReference type="SUPFAM" id="SSF53474">
    <property type="entry name" value="alpha/beta-Hydrolases"/>
    <property type="match status" value="1"/>
</dbReference>
<dbReference type="EMBL" id="CP086654">
    <property type="protein sequence ID" value="UEX90167.1"/>
    <property type="molecule type" value="Genomic_DNA"/>
</dbReference>
<dbReference type="Gene3D" id="3.40.50.1820">
    <property type="entry name" value="alpha/beta hydrolase"/>
    <property type="match status" value="1"/>
</dbReference>
<sequence>MKKMKIWMSSLIIVVIMVGTGGMAFAQKQGKSNETAHTNFINAHTPTLFLHGTQGTLNSLSYLIDQAEDKGVTKDVIIAHVAKDGTVNLEGNMSEDAINPIIQIELEDNENMDLNQNAKWIKHVLTTLQNKYHIQSFNFVGHSMGNTSFAQYMLNYGNDTSLPQLKKQVNISGPYNGVLGMNESINEIEVDEQGKPSRMIPPYQGFLKLKEVYKGKNIEVLNMYGDILDDTHSDGVVSVSSSKSLKYLLGDSPKSYKEIKYEGDNAQHSAIHDNPDVANDLISFLWDT</sequence>
<keyword evidence="2" id="KW-1185">Reference proteome</keyword>
<gene>
    <name evidence="1" type="ORF">LN051_00365</name>
</gene>
<dbReference type="Proteomes" id="UP001197626">
    <property type="component" value="Chromosome"/>
</dbReference>
<accession>A0ABY3PCW2</accession>
<evidence type="ECO:0000313" key="1">
    <source>
        <dbReference type="EMBL" id="UEX90167.1"/>
    </source>
</evidence>
<protein>
    <submittedName>
        <fullName evidence="1">Alpha/beta hydrolase</fullName>
    </submittedName>
</protein>
<organism evidence="1 2">
    <name type="scientific">Staphylococcus ratti</name>
    <dbReference type="NCBI Taxonomy" id="2892440"/>
    <lineage>
        <taxon>Bacteria</taxon>
        <taxon>Bacillati</taxon>
        <taxon>Bacillota</taxon>
        <taxon>Bacilli</taxon>
        <taxon>Bacillales</taxon>
        <taxon>Staphylococcaceae</taxon>
        <taxon>Staphylococcus</taxon>
    </lineage>
</organism>